<dbReference type="AlphaFoldDB" id="A0A520MXN4"/>
<dbReference type="InterPro" id="IPR029479">
    <property type="entry name" value="Nitroreductase"/>
</dbReference>
<dbReference type="PANTHER" id="PTHR43821">
    <property type="entry name" value="NAD(P)H NITROREDUCTASE YDJA-RELATED"/>
    <property type="match status" value="1"/>
</dbReference>
<gene>
    <name evidence="10" type="ORF">EVA92_04280</name>
</gene>
<dbReference type="SUPFAM" id="SSF55469">
    <property type="entry name" value="FMN-dependent nitroreductase-like"/>
    <property type="match status" value="1"/>
</dbReference>
<dbReference type="Gene3D" id="3.40.109.10">
    <property type="entry name" value="NADH Oxidase"/>
    <property type="match status" value="1"/>
</dbReference>
<dbReference type="Proteomes" id="UP000315825">
    <property type="component" value="Unassembled WGS sequence"/>
</dbReference>
<evidence type="ECO:0000256" key="7">
    <source>
        <dbReference type="PIRNR" id="PIRNR000232"/>
    </source>
</evidence>
<evidence type="ECO:0000256" key="6">
    <source>
        <dbReference type="ARBA" id="ARBA00023027"/>
    </source>
</evidence>
<dbReference type="EC" id="1.-.-.-" evidence="7"/>
<keyword evidence="6 7" id="KW-0520">NAD</keyword>
<accession>A0A520MXN4</accession>
<dbReference type="InterPro" id="IPR000415">
    <property type="entry name" value="Nitroreductase-like"/>
</dbReference>
<comment type="similarity">
    <text evidence="1 7">Belongs to the nitroreductase family.</text>
</comment>
<dbReference type="GO" id="GO:0016491">
    <property type="term" value="F:oxidoreductase activity"/>
    <property type="evidence" value="ECO:0007669"/>
    <property type="project" value="UniProtKB-UniRule"/>
</dbReference>
<evidence type="ECO:0000313" key="11">
    <source>
        <dbReference type="Proteomes" id="UP000315825"/>
    </source>
</evidence>
<dbReference type="InterPro" id="IPR026021">
    <property type="entry name" value="YdjA-like"/>
</dbReference>
<dbReference type="CDD" id="cd02135">
    <property type="entry name" value="YdjA-like"/>
    <property type="match status" value="1"/>
</dbReference>
<evidence type="ECO:0000256" key="5">
    <source>
        <dbReference type="ARBA" id="ARBA00023002"/>
    </source>
</evidence>
<evidence type="ECO:0000256" key="2">
    <source>
        <dbReference type="ARBA" id="ARBA00022630"/>
    </source>
</evidence>
<proteinExistence type="inferred from homology"/>
<evidence type="ECO:0000256" key="8">
    <source>
        <dbReference type="PIRSR" id="PIRSR000232-1"/>
    </source>
</evidence>
<dbReference type="InterPro" id="IPR052530">
    <property type="entry name" value="NAD(P)H_nitroreductase"/>
</dbReference>
<keyword evidence="4 7" id="KW-0521">NADP</keyword>
<evidence type="ECO:0000259" key="9">
    <source>
        <dbReference type="Pfam" id="PF00881"/>
    </source>
</evidence>
<dbReference type="EMBL" id="SHBE01000008">
    <property type="protein sequence ID" value="RZO25939.1"/>
    <property type="molecule type" value="Genomic_DNA"/>
</dbReference>
<sequence>MNEALKNIVERNSHRNLEHPIPSDTEMQNVYKAALRAPDHAWLRPSSFIEVQGKGLEKLSQVFVDFAKENIKNLDDAKLEKYKNAPFRAPMVIVLINTPKEHPMVPEIEQVMSTAAAGQNILLALSAMGFGGIWRTGSFALNDKIGKFLGLDQGQNVVGYLYVGTPKGDPKRLPEVNVSDFVTKWND</sequence>
<reference evidence="10 11" key="1">
    <citation type="submission" date="2019-02" db="EMBL/GenBank/DDBJ databases">
        <title>Prokaryotic population dynamics and viral predation in marine succession experiment using metagenomics: the confinement effect.</title>
        <authorList>
            <person name="Haro-Moreno J.M."/>
            <person name="Rodriguez-Valera F."/>
            <person name="Lopez-Perez M."/>
        </authorList>
    </citation>
    <scope>NUCLEOTIDE SEQUENCE [LARGE SCALE GENOMIC DNA]</scope>
    <source>
        <strain evidence="10">MED-G159</strain>
    </source>
</reference>
<dbReference type="PIRSF" id="PIRSF000232">
    <property type="entry name" value="YdjA"/>
    <property type="match status" value="1"/>
</dbReference>
<evidence type="ECO:0000313" key="10">
    <source>
        <dbReference type="EMBL" id="RZO25939.1"/>
    </source>
</evidence>
<keyword evidence="3 7" id="KW-0288">FMN</keyword>
<feature type="binding site" description="in other chain" evidence="8">
    <location>
        <begin position="134"/>
        <end position="136"/>
    </location>
    <ligand>
        <name>FMN</name>
        <dbReference type="ChEBI" id="CHEBI:58210"/>
        <note>ligand shared between dimeric partners</note>
    </ligand>
</feature>
<comment type="caution">
    <text evidence="10">The sequence shown here is derived from an EMBL/GenBank/DDBJ whole genome shotgun (WGS) entry which is preliminary data.</text>
</comment>
<evidence type="ECO:0000256" key="4">
    <source>
        <dbReference type="ARBA" id="ARBA00022857"/>
    </source>
</evidence>
<keyword evidence="5 7" id="KW-0560">Oxidoreductase</keyword>
<feature type="domain" description="Nitroreductase" evidence="9">
    <location>
        <begin position="8"/>
        <end position="164"/>
    </location>
</feature>
<dbReference type="Pfam" id="PF00881">
    <property type="entry name" value="Nitroreductase"/>
    <property type="match status" value="1"/>
</dbReference>
<feature type="binding site" evidence="8">
    <location>
        <position position="36"/>
    </location>
    <ligand>
        <name>FMN</name>
        <dbReference type="ChEBI" id="CHEBI:58210"/>
        <note>ligand shared between dimeric partners</note>
    </ligand>
</feature>
<name>A0A520MXN4_9GAMM</name>
<feature type="binding site" evidence="8">
    <location>
        <position position="40"/>
    </location>
    <ligand>
        <name>FMN</name>
        <dbReference type="ChEBI" id="CHEBI:58210"/>
        <note>ligand shared between dimeric partners</note>
    </ligand>
</feature>
<keyword evidence="2 7" id="KW-0285">Flavoprotein</keyword>
<feature type="binding site" description="in other chain" evidence="8">
    <location>
        <begin position="11"/>
        <end position="13"/>
    </location>
    <ligand>
        <name>FMN</name>
        <dbReference type="ChEBI" id="CHEBI:58210"/>
        <note>ligand shared between dimeric partners</note>
    </ligand>
</feature>
<protein>
    <recommendedName>
        <fullName evidence="7">Putative NAD(P)H nitroreductase</fullName>
        <ecNumber evidence="7">1.-.-.-</ecNumber>
    </recommendedName>
</protein>
<comment type="cofactor">
    <cofactor evidence="8">
        <name>FMN</name>
        <dbReference type="ChEBI" id="CHEBI:58210"/>
    </cofactor>
    <text evidence="8">Binds 1 FMN per subunit.</text>
</comment>
<evidence type="ECO:0000256" key="1">
    <source>
        <dbReference type="ARBA" id="ARBA00007118"/>
    </source>
</evidence>
<organism evidence="10 11">
    <name type="scientific">SAR86 cluster bacterium</name>
    <dbReference type="NCBI Taxonomy" id="2030880"/>
    <lineage>
        <taxon>Bacteria</taxon>
        <taxon>Pseudomonadati</taxon>
        <taxon>Pseudomonadota</taxon>
        <taxon>Gammaproteobacteria</taxon>
        <taxon>SAR86 cluster</taxon>
    </lineage>
</organism>
<evidence type="ECO:0000256" key="3">
    <source>
        <dbReference type="ARBA" id="ARBA00022643"/>
    </source>
</evidence>
<dbReference type="PANTHER" id="PTHR43821:SF1">
    <property type="entry name" value="NAD(P)H NITROREDUCTASE YDJA-RELATED"/>
    <property type="match status" value="1"/>
</dbReference>